<dbReference type="InterPro" id="IPR018060">
    <property type="entry name" value="HTH_AraC"/>
</dbReference>
<evidence type="ECO:0000259" key="4">
    <source>
        <dbReference type="PROSITE" id="PS01124"/>
    </source>
</evidence>
<dbReference type="EMBL" id="CAJZAH010000001">
    <property type="protein sequence ID" value="CAG9166109.1"/>
    <property type="molecule type" value="Genomic_DNA"/>
</dbReference>
<evidence type="ECO:0000256" key="2">
    <source>
        <dbReference type="ARBA" id="ARBA00023125"/>
    </source>
</evidence>
<sequence length="311" mass="33865">MTTAAAGQHAPQPRAIGPMDVRDAPRAIGDILDQPPALATDVLRGGTRLTQRWRHGEFHAALPAMTTHVIMTYYGAAQDSSCRIGAKRTSARTRPGTITIIPEGQDGRWDVEGPIEVSHVYLTDERLRTAVAALHGQDEPVELIGRICFDDPVAARILEILSLEAARGDSSSSLFADQALDLLCAQLVRGHSARSALPVPAPRKGLADWQVKRVTRYMQEALDQEIRLDDLAGLVQLSRFHFCTAFRLATGQTPHEWLTALRIGHARHLLATTDLPVTTVGLAVGYQTPSSFASSFRKITGTTPTAFRRAL</sequence>
<evidence type="ECO:0000313" key="6">
    <source>
        <dbReference type="Proteomes" id="UP000721236"/>
    </source>
</evidence>
<evidence type="ECO:0000313" key="5">
    <source>
        <dbReference type="EMBL" id="CAG9166109.1"/>
    </source>
</evidence>
<evidence type="ECO:0000256" key="3">
    <source>
        <dbReference type="ARBA" id="ARBA00023163"/>
    </source>
</evidence>
<evidence type="ECO:0000256" key="1">
    <source>
        <dbReference type="ARBA" id="ARBA00023015"/>
    </source>
</evidence>
<dbReference type="InterPro" id="IPR009057">
    <property type="entry name" value="Homeodomain-like_sf"/>
</dbReference>
<dbReference type="SMART" id="SM00342">
    <property type="entry name" value="HTH_ARAC"/>
    <property type="match status" value="1"/>
</dbReference>
<dbReference type="Proteomes" id="UP000721236">
    <property type="component" value="Unassembled WGS sequence"/>
</dbReference>
<feature type="domain" description="HTH araC/xylS-type" evidence="4">
    <location>
        <begin position="212"/>
        <end position="310"/>
    </location>
</feature>
<protein>
    <submittedName>
        <fullName evidence="5">HTH-type transcriptional activator RhaR</fullName>
    </submittedName>
</protein>
<dbReference type="RefSeq" id="WP_224039199.1">
    <property type="nucleotide sequence ID" value="NZ_CAJZAH010000001.1"/>
</dbReference>
<proteinExistence type="predicted"/>
<dbReference type="PROSITE" id="PS01124">
    <property type="entry name" value="HTH_ARAC_FAMILY_2"/>
    <property type="match status" value="1"/>
</dbReference>
<dbReference type="PROSITE" id="PS00041">
    <property type="entry name" value="HTH_ARAC_FAMILY_1"/>
    <property type="match status" value="1"/>
</dbReference>
<dbReference type="InterPro" id="IPR050204">
    <property type="entry name" value="AraC_XylS_family_regulators"/>
</dbReference>
<comment type="caution">
    <text evidence="5">The sequence shown here is derived from an EMBL/GenBank/DDBJ whole genome shotgun (WGS) entry which is preliminary data.</text>
</comment>
<keyword evidence="6" id="KW-1185">Reference proteome</keyword>
<gene>
    <name evidence="5" type="primary">rhaR_1</name>
    <name evidence="5" type="ORF">LMG21510_00289</name>
</gene>
<dbReference type="Pfam" id="PF12833">
    <property type="entry name" value="HTH_18"/>
    <property type="match status" value="1"/>
</dbReference>
<keyword evidence="1" id="KW-0805">Transcription regulation</keyword>
<keyword evidence="2" id="KW-0238">DNA-binding</keyword>
<dbReference type="PANTHER" id="PTHR46796:SF14">
    <property type="entry name" value="TRANSCRIPTIONAL REGULATORY PROTEIN"/>
    <property type="match status" value="1"/>
</dbReference>
<dbReference type="InterPro" id="IPR018062">
    <property type="entry name" value="HTH_AraC-typ_CS"/>
</dbReference>
<dbReference type="SUPFAM" id="SSF46689">
    <property type="entry name" value="Homeodomain-like"/>
    <property type="match status" value="2"/>
</dbReference>
<reference evidence="5 6" key="1">
    <citation type="submission" date="2021-08" db="EMBL/GenBank/DDBJ databases">
        <authorList>
            <person name="Peeters C."/>
        </authorList>
    </citation>
    <scope>NUCLEOTIDE SEQUENCE [LARGE SCALE GENOMIC DNA]</scope>
    <source>
        <strain evidence="5 6">LMG 21510</strain>
    </source>
</reference>
<organism evidence="5 6">
    <name type="scientific">Cupriavidus respiraculi</name>
    <dbReference type="NCBI Taxonomy" id="195930"/>
    <lineage>
        <taxon>Bacteria</taxon>
        <taxon>Pseudomonadati</taxon>
        <taxon>Pseudomonadota</taxon>
        <taxon>Betaproteobacteria</taxon>
        <taxon>Burkholderiales</taxon>
        <taxon>Burkholderiaceae</taxon>
        <taxon>Cupriavidus</taxon>
    </lineage>
</organism>
<name>A0ABN7Y0V2_9BURK</name>
<dbReference type="PANTHER" id="PTHR46796">
    <property type="entry name" value="HTH-TYPE TRANSCRIPTIONAL ACTIVATOR RHAS-RELATED"/>
    <property type="match status" value="1"/>
</dbReference>
<accession>A0ABN7Y0V2</accession>
<keyword evidence="3" id="KW-0804">Transcription</keyword>
<dbReference type="Gene3D" id="1.10.10.60">
    <property type="entry name" value="Homeodomain-like"/>
    <property type="match status" value="2"/>
</dbReference>